<dbReference type="GeneID" id="97607939"/>
<dbReference type="AlphaFoldDB" id="A0A2V2N2S5"/>
<keyword evidence="1" id="KW-0489">Methyltransferase</keyword>
<dbReference type="OrthoDB" id="146767at2157"/>
<evidence type="ECO:0000256" key="3">
    <source>
        <dbReference type="ARBA" id="ARBA00022691"/>
    </source>
</evidence>
<dbReference type="InterPro" id="IPR012967">
    <property type="entry name" value="COMT_dimerisation"/>
</dbReference>
<dbReference type="SUPFAM" id="SSF53335">
    <property type="entry name" value="S-adenosyl-L-methionine-dependent methyltransferases"/>
    <property type="match status" value="1"/>
</dbReference>
<dbReference type="InterPro" id="IPR036388">
    <property type="entry name" value="WH-like_DNA-bd_sf"/>
</dbReference>
<dbReference type="Pfam" id="PF08100">
    <property type="entry name" value="Dimerisation"/>
    <property type="match status" value="1"/>
</dbReference>
<evidence type="ECO:0000259" key="4">
    <source>
        <dbReference type="Pfam" id="PF00891"/>
    </source>
</evidence>
<proteinExistence type="predicted"/>
<keyword evidence="3" id="KW-0949">S-adenosyl-L-methionine</keyword>
<dbReference type="SUPFAM" id="SSF46785">
    <property type="entry name" value="Winged helix' DNA-binding domain"/>
    <property type="match status" value="1"/>
</dbReference>
<dbReference type="InterPro" id="IPR001077">
    <property type="entry name" value="COMT_C"/>
</dbReference>
<dbReference type="CDD" id="cd02440">
    <property type="entry name" value="AdoMet_MTases"/>
    <property type="match status" value="1"/>
</dbReference>
<feature type="domain" description="O-methyltransferase C-terminal" evidence="4">
    <location>
        <begin position="161"/>
        <end position="323"/>
    </location>
</feature>
<evidence type="ECO:0000256" key="1">
    <source>
        <dbReference type="ARBA" id="ARBA00022603"/>
    </source>
</evidence>
<dbReference type="InterPro" id="IPR029063">
    <property type="entry name" value="SAM-dependent_MTases_sf"/>
</dbReference>
<feature type="domain" description="O-methyltransferase dimerisation" evidence="5">
    <location>
        <begin position="25"/>
        <end position="97"/>
    </location>
</feature>
<evidence type="ECO:0008006" key="8">
    <source>
        <dbReference type="Google" id="ProtNLM"/>
    </source>
</evidence>
<dbReference type="GO" id="GO:0032259">
    <property type="term" value="P:methylation"/>
    <property type="evidence" value="ECO:0007669"/>
    <property type="project" value="UniProtKB-KW"/>
</dbReference>
<evidence type="ECO:0000259" key="5">
    <source>
        <dbReference type="Pfam" id="PF08100"/>
    </source>
</evidence>
<comment type="caution">
    <text evidence="6">The sequence shown here is derived from an EMBL/GenBank/DDBJ whole genome shotgun (WGS) entry which is preliminary data.</text>
</comment>
<dbReference type="Proteomes" id="UP000245934">
    <property type="component" value="Unassembled WGS sequence"/>
</dbReference>
<keyword evidence="2" id="KW-0808">Transferase</keyword>
<dbReference type="RefSeq" id="WP_109940773.1">
    <property type="nucleotide sequence ID" value="NZ_CP176366.1"/>
</dbReference>
<evidence type="ECO:0000313" key="7">
    <source>
        <dbReference type="Proteomes" id="UP000245934"/>
    </source>
</evidence>
<dbReference type="GO" id="GO:0008171">
    <property type="term" value="F:O-methyltransferase activity"/>
    <property type="evidence" value="ECO:0007669"/>
    <property type="project" value="InterPro"/>
</dbReference>
<dbReference type="PROSITE" id="PS51683">
    <property type="entry name" value="SAM_OMT_II"/>
    <property type="match status" value="1"/>
</dbReference>
<name>A0A2V2N2S5_9EURY</name>
<keyword evidence="7" id="KW-1185">Reference proteome</keyword>
<reference evidence="6 7" key="1">
    <citation type="submission" date="2018-05" db="EMBL/GenBank/DDBJ databases">
        <title>Draft genome of Methanospirillum stamsii Pt1.</title>
        <authorList>
            <person name="Dueholm M.S."/>
            <person name="Nielsen P.H."/>
            <person name="Bakmann L.F."/>
            <person name="Otzen D.E."/>
        </authorList>
    </citation>
    <scope>NUCLEOTIDE SEQUENCE [LARGE SCALE GENOMIC DNA]</scope>
    <source>
        <strain evidence="6 7">Pt1</strain>
    </source>
</reference>
<organism evidence="6 7">
    <name type="scientific">Methanospirillum stamsii</name>
    <dbReference type="NCBI Taxonomy" id="1277351"/>
    <lineage>
        <taxon>Archaea</taxon>
        <taxon>Methanobacteriati</taxon>
        <taxon>Methanobacteriota</taxon>
        <taxon>Stenosarchaea group</taxon>
        <taxon>Methanomicrobia</taxon>
        <taxon>Methanomicrobiales</taxon>
        <taxon>Methanospirillaceae</taxon>
        <taxon>Methanospirillum</taxon>
    </lineage>
</organism>
<dbReference type="InterPro" id="IPR036390">
    <property type="entry name" value="WH_DNA-bd_sf"/>
</dbReference>
<dbReference type="Gene3D" id="1.10.10.10">
    <property type="entry name" value="Winged helix-like DNA-binding domain superfamily/Winged helix DNA-binding domain"/>
    <property type="match status" value="1"/>
</dbReference>
<gene>
    <name evidence="6" type="ORF">DLD82_08905</name>
</gene>
<dbReference type="PANTHER" id="PTHR11746">
    <property type="entry name" value="O-METHYLTRANSFERASE"/>
    <property type="match status" value="1"/>
</dbReference>
<sequence length="345" mass="39120">MTQNKLKNLELFTPPEILPTLITDLTQGIDTFSILYHATRLNLFDHLKEPKNASSLCESVGINTRIGEKFLNYLVGSDFLLEKDGIYSLSKTAETYLITDSPYYLGNYIAYYFIHKLSNLPPYDEFLKNGPPTDPKKMWVFDETSFAALTECAISGTIQRVLAEMNTVLPFPEIHRVLDLGGGHGLFSIAYARMNPHSTVTLFDFPETVERAEKIIAHYSSGNVMIKPGDMTKDDIGTNYDLIYVSDSLYLPYPDLKNVLDKIYTAINPGGFFVMKSVFLEKPLRNSSRSALIFDLMTGSMNEKDHVYQIQTMENLLQETGFQILLQKNIMDLEDKATLIITQKQ</sequence>
<evidence type="ECO:0000256" key="2">
    <source>
        <dbReference type="ARBA" id="ARBA00022679"/>
    </source>
</evidence>
<protein>
    <recommendedName>
        <fullName evidence="8">Methyltransferase</fullName>
    </recommendedName>
</protein>
<dbReference type="GO" id="GO:0046983">
    <property type="term" value="F:protein dimerization activity"/>
    <property type="evidence" value="ECO:0007669"/>
    <property type="project" value="InterPro"/>
</dbReference>
<evidence type="ECO:0000313" key="6">
    <source>
        <dbReference type="EMBL" id="PWR74554.1"/>
    </source>
</evidence>
<accession>A0A2V2N2S5</accession>
<dbReference type="Pfam" id="PF00891">
    <property type="entry name" value="Methyltransf_2"/>
    <property type="match status" value="1"/>
</dbReference>
<dbReference type="InterPro" id="IPR016461">
    <property type="entry name" value="COMT-like"/>
</dbReference>
<dbReference type="Gene3D" id="3.40.50.150">
    <property type="entry name" value="Vaccinia Virus protein VP39"/>
    <property type="match status" value="1"/>
</dbReference>
<dbReference type="EMBL" id="QGMZ01000017">
    <property type="protein sequence ID" value="PWR74554.1"/>
    <property type="molecule type" value="Genomic_DNA"/>
</dbReference>